<dbReference type="VEuPathDB" id="FungiDB:MELLADRAFT_108028"/>
<evidence type="ECO:0000313" key="3">
    <source>
        <dbReference type="Proteomes" id="UP000001072"/>
    </source>
</evidence>
<organism evidence="3">
    <name type="scientific">Melampsora larici-populina (strain 98AG31 / pathotype 3-4-7)</name>
    <name type="common">Poplar leaf rust fungus</name>
    <dbReference type="NCBI Taxonomy" id="747676"/>
    <lineage>
        <taxon>Eukaryota</taxon>
        <taxon>Fungi</taxon>
        <taxon>Dikarya</taxon>
        <taxon>Basidiomycota</taxon>
        <taxon>Pucciniomycotina</taxon>
        <taxon>Pucciniomycetes</taxon>
        <taxon>Pucciniales</taxon>
        <taxon>Melampsoraceae</taxon>
        <taxon>Melampsora</taxon>
    </lineage>
</organism>
<evidence type="ECO:0000313" key="2">
    <source>
        <dbReference type="EMBL" id="EGG04970.1"/>
    </source>
</evidence>
<evidence type="ECO:0000256" key="1">
    <source>
        <dbReference type="SAM" id="MobiDB-lite"/>
    </source>
</evidence>
<proteinExistence type="predicted"/>
<dbReference type="Proteomes" id="UP000001072">
    <property type="component" value="Unassembled WGS sequence"/>
</dbReference>
<name>F4RRQ7_MELLP</name>
<protein>
    <submittedName>
        <fullName evidence="2">Uncharacterized protein</fullName>
    </submittedName>
</protein>
<reference evidence="3" key="1">
    <citation type="journal article" date="2011" name="Proc. Natl. Acad. Sci. U.S.A.">
        <title>Obligate biotrophy features unraveled by the genomic analysis of rust fungi.</title>
        <authorList>
            <person name="Duplessis S."/>
            <person name="Cuomo C.A."/>
            <person name="Lin Y.-C."/>
            <person name="Aerts A."/>
            <person name="Tisserant E."/>
            <person name="Veneault-Fourrey C."/>
            <person name="Joly D.L."/>
            <person name="Hacquard S."/>
            <person name="Amselem J."/>
            <person name="Cantarel B.L."/>
            <person name="Chiu R."/>
            <person name="Coutinho P.M."/>
            <person name="Feau N."/>
            <person name="Field M."/>
            <person name="Frey P."/>
            <person name="Gelhaye E."/>
            <person name="Goldberg J."/>
            <person name="Grabherr M.G."/>
            <person name="Kodira C.D."/>
            <person name="Kohler A."/>
            <person name="Kuees U."/>
            <person name="Lindquist E.A."/>
            <person name="Lucas S.M."/>
            <person name="Mago R."/>
            <person name="Mauceli E."/>
            <person name="Morin E."/>
            <person name="Murat C."/>
            <person name="Pangilinan J.L."/>
            <person name="Park R."/>
            <person name="Pearson M."/>
            <person name="Quesneville H."/>
            <person name="Rouhier N."/>
            <person name="Sakthikumar S."/>
            <person name="Salamov A.A."/>
            <person name="Schmutz J."/>
            <person name="Selles B."/>
            <person name="Shapiro H."/>
            <person name="Tanguay P."/>
            <person name="Tuskan G.A."/>
            <person name="Henrissat B."/>
            <person name="Van de Peer Y."/>
            <person name="Rouze P."/>
            <person name="Ellis J.G."/>
            <person name="Dodds P.N."/>
            <person name="Schein J.E."/>
            <person name="Zhong S."/>
            <person name="Hamelin R.C."/>
            <person name="Grigoriev I.V."/>
            <person name="Szabo L.J."/>
            <person name="Martin F."/>
        </authorList>
    </citation>
    <scope>NUCLEOTIDE SEQUENCE [LARGE SCALE GENOMIC DNA]</scope>
    <source>
        <strain evidence="3">98AG31 / pathotype 3-4-7</strain>
    </source>
</reference>
<dbReference type="GeneID" id="18923348"/>
<dbReference type="KEGG" id="mlr:MELLADRAFT_108028"/>
<dbReference type="HOGENOM" id="CLU_1250915_0_0_1"/>
<sequence length="221" mass="24705">MTYVIDPRYRPMQTVVHNAPTAYQVAAAYHAGVQVNPQQAGKYFNRKTPLNGPILEFSRTSLADIVKSRKPNVGKAPAKEEDVESVDSEDEIQNQEEDCPEELDVFDDGSETEEENLEDELENDFEVDVVQAESPNGFCADVDVASANDQAEDDESWNIDDIVDMKASGITKRKGDKHDEDVQPVEKKVKLKLKLTKATAEPQDHQEDNSGGLRKSKRKRA</sequence>
<dbReference type="RefSeq" id="XP_007411723.1">
    <property type="nucleotide sequence ID" value="XM_007411661.1"/>
</dbReference>
<accession>F4RRQ7</accession>
<feature type="region of interest" description="Disordered" evidence="1">
    <location>
        <begin position="194"/>
        <end position="221"/>
    </location>
</feature>
<feature type="region of interest" description="Disordered" evidence="1">
    <location>
        <begin position="71"/>
        <end position="120"/>
    </location>
</feature>
<dbReference type="InParanoid" id="F4RRQ7"/>
<dbReference type="AlphaFoldDB" id="F4RRQ7"/>
<feature type="compositionally biased region" description="Acidic residues" evidence="1">
    <location>
        <begin position="81"/>
        <end position="120"/>
    </location>
</feature>
<keyword evidence="3" id="KW-1185">Reference proteome</keyword>
<dbReference type="EMBL" id="GL883115">
    <property type="protein sequence ID" value="EGG04970.1"/>
    <property type="molecule type" value="Genomic_DNA"/>
</dbReference>
<gene>
    <name evidence="2" type="ORF">MELLADRAFT_108028</name>
</gene>